<reference evidence="2 3" key="1">
    <citation type="submission" date="2021-03" db="EMBL/GenBank/DDBJ databases">
        <title>Complete genome of Polaribacter_sp.SM13.</title>
        <authorList>
            <person name="Jeong S.W."/>
            <person name="Bae J.W."/>
        </authorList>
    </citation>
    <scope>NUCLEOTIDE SEQUENCE [LARGE SCALE GENOMIC DNA]</scope>
    <source>
        <strain evidence="2 3">SM13</strain>
    </source>
</reference>
<evidence type="ECO:0000313" key="3">
    <source>
        <dbReference type="Proteomes" id="UP000663920"/>
    </source>
</evidence>
<feature type="signal peptide" evidence="1">
    <location>
        <begin position="1"/>
        <end position="19"/>
    </location>
</feature>
<keyword evidence="3" id="KW-1185">Reference proteome</keyword>
<feature type="chain" id="PRO_5037294558" description="Lipoprotein" evidence="1">
    <location>
        <begin position="20"/>
        <end position="200"/>
    </location>
</feature>
<dbReference type="AlphaFoldDB" id="A0A975CN01"/>
<protein>
    <recommendedName>
        <fullName evidence="4">Lipoprotein</fullName>
    </recommendedName>
</protein>
<keyword evidence="1" id="KW-0732">Signal</keyword>
<dbReference type="RefSeq" id="WP_208077073.1">
    <property type="nucleotide sequence ID" value="NZ_CP071869.1"/>
</dbReference>
<gene>
    <name evidence="2" type="ORF">J3359_11850</name>
</gene>
<evidence type="ECO:0000256" key="1">
    <source>
        <dbReference type="SAM" id="SignalP"/>
    </source>
</evidence>
<organism evidence="2 3">
    <name type="scientific">Polaribacter cellanae</name>
    <dbReference type="NCBI Taxonomy" id="2818493"/>
    <lineage>
        <taxon>Bacteria</taxon>
        <taxon>Pseudomonadati</taxon>
        <taxon>Bacteroidota</taxon>
        <taxon>Flavobacteriia</taxon>
        <taxon>Flavobacteriales</taxon>
        <taxon>Flavobacteriaceae</taxon>
    </lineage>
</organism>
<evidence type="ECO:0000313" key="2">
    <source>
        <dbReference type="EMBL" id="QTE21515.1"/>
    </source>
</evidence>
<dbReference type="EMBL" id="CP071869">
    <property type="protein sequence ID" value="QTE21515.1"/>
    <property type="molecule type" value="Genomic_DNA"/>
</dbReference>
<accession>A0A975CN01</accession>
<name>A0A975CN01_9FLAO</name>
<dbReference type="Proteomes" id="UP000663920">
    <property type="component" value="Chromosome"/>
</dbReference>
<sequence length="200" mass="22699">MKYLKTKLLIILISVFVFSCSNNTEPELNNLEEFTINKLELDLSINLKESYDVYFKTSNLSSFTEKFSEDLLNKEAFYIKSSKKYTIVRISSPEYENKINNSYKGLYSRSAASKTCKTCRSEACVKKTISTAVGDGTKTVLYIRVKPVKTFGIRTGVEVCYSDTPINAQIAHIPLEKLSIEDIKNQEDDGNIINIDNLLE</sequence>
<dbReference type="PROSITE" id="PS51257">
    <property type="entry name" value="PROKAR_LIPOPROTEIN"/>
    <property type="match status" value="1"/>
</dbReference>
<proteinExistence type="predicted"/>
<evidence type="ECO:0008006" key="4">
    <source>
        <dbReference type="Google" id="ProtNLM"/>
    </source>
</evidence>
<dbReference type="KEGG" id="pcea:J3359_11850"/>